<dbReference type="RefSeq" id="WP_022938266.1">
    <property type="nucleotide sequence ID" value="NZ_CABKRQ010000005.1"/>
</dbReference>
<dbReference type="SUPFAM" id="SSF53448">
    <property type="entry name" value="Nucleotide-diphospho-sugar transferases"/>
    <property type="match status" value="1"/>
</dbReference>
<evidence type="ECO:0000313" key="3">
    <source>
        <dbReference type="Proteomes" id="UP000247612"/>
    </source>
</evidence>
<dbReference type="PANTHER" id="PTHR22916:SF3">
    <property type="entry name" value="UDP-GLCNAC:BETAGAL BETA-1,3-N-ACETYLGLUCOSAMINYLTRANSFERASE-LIKE PROTEIN 1"/>
    <property type="match status" value="1"/>
</dbReference>
<dbReference type="InterPro" id="IPR001173">
    <property type="entry name" value="Glyco_trans_2-like"/>
</dbReference>
<dbReference type="OrthoDB" id="9807674at2"/>
<proteinExistence type="predicted"/>
<dbReference type="EMBL" id="QJKH01000003">
    <property type="protein sequence ID" value="PXX80619.1"/>
    <property type="molecule type" value="Genomic_DNA"/>
</dbReference>
<keyword evidence="2" id="KW-0808">Transferase</keyword>
<evidence type="ECO:0000259" key="1">
    <source>
        <dbReference type="Pfam" id="PF00535"/>
    </source>
</evidence>
<reference evidence="2 3" key="1">
    <citation type="submission" date="2018-05" db="EMBL/GenBank/DDBJ databases">
        <title>Genomic Encyclopedia of Type Strains, Phase IV (KMG-IV): sequencing the most valuable type-strain genomes for metagenomic binning, comparative biology and taxonomic classification.</title>
        <authorList>
            <person name="Goeker M."/>
        </authorList>
    </citation>
    <scope>NUCLEOTIDE SEQUENCE [LARGE SCALE GENOMIC DNA]</scope>
    <source>
        <strain evidence="2 3">JC118</strain>
    </source>
</reference>
<dbReference type="InterPro" id="IPR029044">
    <property type="entry name" value="Nucleotide-diphossugar_trans"/>
</dbReference>
<dbReference type="PANTHER" id="PTHR22916">
    <property type="entry name" value="GLYCOSYLTRANSFERASE"/>
    <property type="match status" value="1"/>
</dbReference>
<evidence type="ECO:0000313" key="2">
    <source>
        <dbReference type="EMBL" id="PXX80619.1"/>
    </source>
</evidence>
<comment type="caution">
    <text evidence="2">The sequence shown here is derived from an EMBL/GenBank/DDBJ whole genome shotgun (WGS) entry which is preliminary data.</text>
</comment>
<feature type="domain" description="Glycosyltransferase 2-like" evidence="1">
    <location>
        <begin position="8"/>
        <end position="174"/>
    </location>
</feature>
<dbReference type="Proteomes" id="UP000247612">
    <property type="component" value="Unassembled WGS sequence"/>
</dbReference>
<dbReference type="GO" id="GO:0016758">
    <property type="term" value="F:hexosyltransferase activity"/>
    <property type="evidence" value="ECO:0007669"/>
    <property type="project" value="UniProtKB-ARBA"/>
</dbReference>
<name>A0A318KS94_9FIRM</name>
<keyword evidence="3" id="KW-1185">Reference proteome</keyword>
<dbReference type="AlphaFoldDB" id="A0A318KS94"/>
<dbReference type="Pfam" id="PF00535">
    <property type="entry name" value="Glycos_transf_2"/>
    <property type="match status" value="1"/>
</dbReference>
<dbReference type="STRING" id="1034346.GCA_000313565_01961"/>
<dbReference type="CDD" id="cd00761">
    <property type="entry name" value="Glyco_tranf_GTA_type"/>
    <property type="match status" value="1"/>
</dbReference>
<organism evidence="2 3">
    <name type="scientific">Dielma fastidiosa</name>
    <dbReference type="NCBI Taxonomy" id="1034346"/>
    <lineage>
        <taxon>Bacteria</taxon>
        <taxon>Bacillati</taxon>
        <taxon>Bacillota</taxon>
        <taxon>Erysipelotrichia</taxon>
        <taxon>Erysipelotrichales</taxon>
        <taxon>Erysipelotrichaceae</taxon>
        <taxon>Dielma</taxon>
    </lineage>
</organism>
<sequence length="319" mass="36960">MRTEPLLSIIIPVYNTKQYLPACMQSVLHQQACFDYEVILVDDGSTDGSSLLCDRYASDTPFVHVLHQKNQGLSVARNNGLKASRGSYILFLDSDDWLADERVFSCLNKYLKDQKDVIFFESKKDISHWFNRTPHVLKRLLNADTPQNQLFNEMIRYNYPLGCAWNRVLKRSLLIDGELWFEANTYCEDIEWNVKLMRLNPQIALCPHVLHCYRQHSNTITQRYERIADDFKTVVLRCIHDHEAGSEKAVDAFLAFQYASLLEFVPYLSDEGQKQTASAKDILNYASDKKAKGCRRLVALLGYERACRLLNRYLLSKKV</sequence>
<protein>
    <submittedName>
        <fullName evidence="2">Glycosyltransferase involved in cell wall biosynthesis</fullName>
    </submittedName>
</protein>
<gene>
    <name evidence="2" type="ORF">DES51_103215</name>
</gene>
<dbReference type="Gene3D" id="3.90.550.10">
    <property type="entry name" value="Spore Coat Polysaccharide Biosynthesis Protein SpsA, Chain A"/>
    <property type="match status" value="1"/>
</dbReference>
<accession>A0A318KS94</accession>